<dbReference type="SUPFAM" id="SSF46785">
    <property type="entry name" value="Winged helix' DNA-binding domain"/>
    <property type="match status" value="1"/>
</dbReference>
<organism evidence="6 7">
    <name type="scientific">Echinococcus multilocularis</name>
    <name type="common">Fox tapeworm</name>
    <dbReference type="NCBI Taxonomy" id="6211"/>
    <lineage>
        <taxon>Eukaryota</taxon>
        <taxon>Metazoa</taxon>
        <taxon>Spiralia</taxon>
        <taxon>Lophotrochozoa</taxon>
        <taxon>Platyhelminthes</taxon>
        <taxon>Cestoda</taxon>
        <taxon>Eucestoda</taxon>
        <taxon>Cyclophyllidea</taxon>
        <taxon>Taeniidae</taxon>
        <taxon>Echinococcus</taxon>
    </lineage>
</organism>
<dbReference type="FunFam" id="1.10.10.10:FF:001472">
    <property type="entry name" value="Forkhead domain protein 1"/>
    <property type="match status" value="1"/>
</dbReference>
<dbReference type="Proteomes" id="UP000017246">
    <property type="component" value="Unassembled WGS sequence"/>
</dbReference>
<comment type="subcellular location">
    <subcellularLocation>
        <location evidence="3">Nucleus</location>
    </subcellularLocation>
</comment>
<keyword evidence="7" id="KW-1185">Reference proteome</keyword>
<dbReference type="InterPro" id="IPR036390">
    <property type="entry name" value="WH_DNA-bd_sf"/>
</dbReference>
<dbReference type="OMA" id="MDTANSE"/>
<evidence type="ECO:0000259" key="5">
    <source>
        <dbReference type="PROSITE" id="PS50039"/>
    </source>
</evidence>
<dbReference type="Gene3D" id="1.10.10.10">
    <property type="entry name" value="Winged helix-like DNA-binding domain superfamily/Winged helix DNA-binding domain"/>
    <property type="match status" value="1"/>
</dbReference>
<reference evidence="6" key="1">
    <citation type="journal article" date="2013" name="Nature">
        <title>The genomes of four tapeworm species reveal adaptations to parasitism.</title>
        <authorList>
            <person name="Tsai I.J."/>
            <person name="Zarowiecki M."/>
            <person name="Holroyd N."/>
            <person name="Garciarrubio A."/>
            <person name="Sanchez-Flores A."/>
            <person name="Brooks K.L."/>
            <person name="Tracey A."/>
            <person name="Bobes R.J."/>
            <person name="Fragoso G."/>
            <person name="Sciutto E."/>
            <person name="Aslett M."/>
            <person name="Beasley H."/>
            <person name="Bennett H.M."/>
            <person name="Cai J."/>
            <person name="Camicia F."/>
            <person name="Clark R."/>
            <person name="Cucher M."/>
            <person name="De Silva N."/>
            <person name="Day T.A."/>
            <person name="Deplazes P."/>
            <person name="Estrada K."/>
            <person name="Fernandez C."/>
            <person name="Holland P.W."/>
            <person name="Hou J."/>
            <person name="Hu S."/>
            <person name="Huckvale T."/>
            <person name="Hung S.S."/>
            <person name="Kamenetzky L."/>
            <person name="Keane J.A."/>
            <person name="Kiss F."/>
            <person name="Koziol U."/>
            <person name="Lambert O."/>
            <person name="Liu K."/>
            <person name="Luo X."/>
            <person name="Luo Y."/>
            <person name="Macchiaroli N."/>
            <person name="Nichol S."/>
            <person name="Paps J."/>
            <person name="Parkinson J."/>
            <person name="Pouchkina-Stantcheva N."/>
            <person name="Riddiford N."/>
            <person name="Rosenzvit M."/>
            <person name="Salinas G."/>
            <person name="Wasmuth J.D."/>
            <person name="Zamanian M."/>
            <person name="Zheng Y."/>
            <person name="Cai X."/>
            <person name="Soberon X."/>
            <person name="Olson P.D."/>
            <person name="Laclette J.P."/>
            <person name="Brehm K."/>
            <person name="Berriman M."/>
            <person name="Garciarrubio A."/>
            <person name="Bobes R.J."/>
            <person name="Fragoso G."/>
            <person name="Sanchez-Flores A."/>
            <person name="Estrada K."/>
            <person name="Cevallos M.A."/>
            <person name="Morett E."/>
            <person name="Gonzalez V."/>
            <person name="Portillo T."/>
            <person name="Ochoa-Leyva A."/>
            <person name="Jose M.V."/>
            <person name="Sciutto E."/>
            <person name="Landa A."/>
            <person name="Jimenez L."/>
            <person name="Valdes V."/>
            <person name="Carrero J.C."/>
            <person name="Larralde C."/>
            <person name="Morales-Montor J."/>
            <person name="Limon-Lason J."/>
            <person name="Soberon X."/>
            <person name="Laclette J.P."/>
        </authorList>
    </citation>
    <scope>NUCLEOTIDE SEQUENCE [LARGE SCALE GENOMIC DNA]</scope>
</reference>
<name>A0A068YNC1_ECHMU</name>
<dbReference type="PROSITE" id="PS50039">
    <property type="entry name" value="FORK_HEAD_3"/>
    <property type="match status" value="1"/>
</dbReference>
<gene>
    <name evidence="6" type="ORF">EmuJ_001141600</name>
</gene>
<dbReference type="GO" id="GO:0000981">
    <property type="term" value="F:DNA-binding transcription factor activity, RNA polymerase II-specific"/>
    <property type="evidence" value="ECO:0007669"/>
    <property type="project" value="TreeGrafter"/>
</dbReference>
<evidence type="ECO:0000256" key="1">
    <source>
        <dbReference type="ARBA" id="ARBA00023125"/>
    </source>
</evidence>
<dbReference type="GO" id="GO:0005634">
    <property type="term" value="C:nucleus"/>
    <property type="evidence" value="ECO:0007669"/>
    <property type="project" value="UniProtKB-SubCell"/>
</dbReference>
<feature type="DNA-binding region" description="Fork-head" evidence="3">
    <location>
        <begin position="106"/>
        <end position="200"/>
    </location>
</feature>
<dbReference type="GO" id="GO:0009653">
    <property type="term" value="P:anatomical structure morphogenesis"/>
    <property type="evidence" value="ECO:0007669"/>
    <property type="project" value="TreeGrafter"/>
</dbReference>
<dbReference type="Pfam" id="PF00250">
    <property type="entry name" value="Forkhead"/>
    <property type="match status" value="1"/>
</dbReference>
<dbReference type="eggNOG" id="KOG2294">
    <property type="taxonomic scope" value="Eukaryota"/>
</dbReference>
<dbReference type="PRINTS" id="PR00053">
    <property type="entry name" value="FORKHEAD"/>
</dbReference>
<dbReference type="InterPro" id="IPR036388">
    <property type="entry name" value="WH-like_DNA-bd_sf"/>
</dbReference>
<dbReference type="InterPro" id="IPR018122">
    <property type="entry name" value="TF_fork_head_CS_1"/>
</dbReference>
<keyword evidence="1 3" id="KW-0238">DNA-binding</keyword>
<evidence type="ECO:0000313" key="6">
    <source>
        <dbReference type="EMBL" id="CDS43635.1"/>
    </source>
</evidence>
<evidence type="ECO:0000256" key="3">
    <source>
        <dbReference type="PROSITE-ProRule" id="PRU00089"/>
    </source>
</evidence>
<dbReference type="InterPro" id="IPR001766">
    <property type="entry name" value="Fork_head_dom"/>
</dbReference>
<evidence type="ECO:0000313" key="7">
    <source>
        <dbReference type="Proteomes" id="UP000017246"/>
    </source>
</evidence>
<proteinExistence type="predicted"/>
<accession>A0A068YNC1</accession>
<evidence type="ECO:0000256" key="2">
    <source>
        <dbReference type="ARBA" id="ARBA00023242"/>
    </source>
</evidence>
<evidence type="ECO:0000256" key="4">
    <source>
        <dbReference type="SAM" id="MobiDB-lite"/>
    </source>
</evidence>
<protein>
    <submittedName>
        <fullName evidence="6">Forkhead box protein L1</fullName>
    </submittedName>
</protein>
<keyword evidence="2 3" id="KW-0539">Nucleus</keyword>
<dbReference type="SMART" id="SM00339">
    <property type="entry name" value="FH"/>
    <property type="match status" value="1"/>
</dbReference>
<feature type="domain" description="Fork-head" evidence="5">
    <location>
        <begin position="106"/>
        <end position="200"/>
    </location>
</feature>
<dbReference type="GO" id="GO:0030154">
    <property type="term" value="P:cell differentiation"/>
    <property type="evidence" value="ECO:0007669"/>
    <property type="project" value="TreeGrafter"/>
</dbReference>
<dbReference type="AlphaFoldDB" id="A0A068YNC1"/>
<dbReference type="OrthoDB" id="5402974at2759"/>
<dbReference type="PANTHER" id="PTHR11829:SF343">
    <property type="entry name" value="FORK-HEAD DOMAIN-CONTAINING PROTEIN"/>
    <property type="match status" value="1"/>
</dbReference>
<dbReference type="STRING" id="6211.A0A068YNC1"/>
<dbReference type="EMBL" id="LN902848">
    <property type="protein sequence ID" value="CDS43635.1"/>
    <property type="molecule type" value="Genomic_DNA"/>
</dbReference>
<dbReference type="PROSITE" id="PS00657">
    <property type="entry name" value="FORK_HEAD_1"/>
    <property type="match status" value="1"/>
</dbReference>
<dbReference type="InterPro" id="IPR050211">
    <property type="entry name" value="FOX_domain-containing"/>
</dbReference>
<reference evidence="6" key="2">
    <citation type="submission" date="2015-11" db="EMBL/GenBank/DDBJ databases">
        <authorList>
            <person name="Zhang Y."/>
            <person name="Guo Z."/>
        </authorList>
    </citation>
    <scope>NUCLEOTIDE SEQUENCE</scope>
</reference>
<feature type="region of interest" description="Disordered" evidence="4">
    <location>
        <begin position="196"/>
        <end position="224"/>
    </location>
</feature>
<dbReference type="InterPro" id="IPR030456">
    <property type="entry name" value="TF_fork_head_CS_2"/>
</dbReference>
<feature type="compositionally biased region" description="Low complexity" evidence="4">
    <location>
        <begin position="71"/>
        <end position="92"/>
    </location>
</feature>
<dbReference type="PANTHER" id="PTHR11829">
    <property type="entry name" value="FORKHEAD BOX PROTEIN"/>
    <property type="match status" value="1"/>
</dbReference>
<dbReference type="PROSITE" id="PS00658">
    <property type="entry name" value="FORK_HEAD_2"/>
    <property type="match status" value="1"/>
</dbReference>
<sequence length="334" mass="37373">MDTANSESICYDSSALSLDLFRRLMSYIQSHQQQQQQQEQLSQSIPVDHLTSTALALKKRIDDFASSVANASTATTSNNTNTSTATESGANTPVDEVEFPADALHKPPYSYIALIAMAIKSTPEKKITLNGIYNFIMEHFPYYRYHRQGWQNSIRHNLSLNDCFVKLGRDKSHPGKGNYWTVTTGADDMFEHGNYRRRKRRSRLPVQKLEESKKRCHPGGRQVSDSVATASLATPTPYPVFIPISIPIPPPLGFQTPSLQQAPSLLQQQPSQLPLSTESVSMKQLFNCLVDWFDVGDDSTAASCDLHAPFLPSFGSVYRNAFRSINTHINILLF</sequence>
<feature type="region of interest" description="Disordered" evidence="4">
    <location>
        <begin position="71"/>
        <end position="93"/>
    </location>
</feature>
<dbReference type="GO" id="GO:0000978">
    <property type="term" value="F:RNA polymerase II cis-regulatory region sequence-specific DNA binding"/>
    <property type="evidence" value="ECO:0007669"/>
    <property type="project" value="TreeGrafter"/>
</dbReference>